<reference evidence="14" key="1">
    <citation type="submission" date="2012-07" db="EMBL/GenBank/DDBJ databases">
        <title>Genome of the Chinese tree shrew, a rising model animal genetically related to primates.</title>
        <authorList>
            <person name="Zhang G."/>
            <person name="Fan Y."/>
            <person name="Yao Y."/>
            <person name="Huang Z."/>
        </authorList>
    </citation>
    <scope>NUCLEOTIDE SEQUENCE [LARGE SCALE GENOMIC DNA]</scope>
</reference>
<accession>L8Y920</accession>
<evidence type="ECO:0000256" key="4">
    <source>
        <dbReference type="ARBA" id="ARBA00022737"/>
    </source>
</evidence>
<dbReference type="InterPro" id="IPR001909">
    <property type="entry name" value="KRAB"/>
</dbReference>
<keyword evidence="8" id="KW-0539">Nucleus</keyword>
<dbReference type="GO" id="GO:0000981">
    <property type="term" value="F:DNA-binding transcription factor activity, RNA polymerase II-specific"/>
    <property type="evidence" value="ECO:0007669"/>
    <property type="project" value="TreeGrafter"/>
</dbReference>
<evidence type="ECO:0000256" key="6">
    <source>
        <dbReference type="ARBA" id="ARBA00022833"/>
    </source>
</evidence>
<dbReference type="PROSITE" id="PS00028">
    <property type="entry name" value="ZINC_FINGER_C2H2_1"/>
    <property type="match status" value="2"/>
</dbReference>
<dbReference type="STRING" id="246437.L8Y920"/>
<dbReference type="PROSITE" id="PS50157">
    <property type="entry name" value="ZINC_FINGER_C2H2_2"/>
    <property type="match status" value="2"/>
</dbReference>
<dbReference type="CDD" id="cd07765">
    <property type="entry name" value="KRAB_A-box"/>
    <property type="match status" value="1"/>
</dbReference>
<feature type="compositionally biased region" description="Basic and acidic residues" evidence="10">
    <location>
        <begin position="17"/>
        <end position="29"/>
    </location>
</feature>
<feature type="domain" description="KRAB" evidence="12">
    <location>
        <begin position="97"/>
        <end position="190"/>
    </location>
</feature>
<dbReference type="GO" id="GO:0005634">
    <property type="term" value="C:nucleus"/>
    <property type="evidence" value="ECO:0007669"/>
    <property type="project" value="UniProtKB-SubCell"/>
</dbReference>
<dbReference type="SUPFAM" id="SSF109640">
    <property type="entry name" value="KRAB domain (Kruppel-associated box)"/>
    <property type="match status" value="1"/>
</dbReference>
<dbReference type="InterPro" id="IPR013087">
    <property type="entry name" value="Znf_C2H2_type"/>
</dbReference>
<dbReference type="AlphaFoldDB" id="L8Y920"/>
<feature type="domain" description="C2H2-type" evidence="11">
    <location>
        <begin position="221"/>
        <end position="248"/>
    </location>
</feature>
<sequence length="248" mass="27308">MRRTEVLARSAIAHILKQKELPAAQKEESLGNPHSSGIMEPPGSALGEGPQDSGMEEPGQLSCSVKEEPDADVQEMAPPSSMSLAQSPEEHLRHQEPASIPSNPPSIQEQWGLLDPSQKELYWNAMLEKYGTVVSLGEDGLPPEVGLLPRQLAPCPAALPPSFRRGSLAAEEQGPREQAALRSPRRGPGPRSYECEECGRGFSWKSQLVIHRKSHTGQRRHCCRDCGRGFDWKSQLVIHRKSHRPEAP</sequence>
<evidence type="ECO:0000313" key="13">
    <source>
        <dbReference type="EMBL" id="ELV11460.1"/>
    </source>
</evidence>
<evidence type="ECO:0000256" key="5">
    <source>
        <dbReference type="ARBA" id="ARBA00022771"/>
    </source>
</evidence>
<dbReference type="Gene3D" id="3.30.160.60">
    <property type="entry name" value="Classic Zinc Finger"/>
    <property type="match status" value="2"/>
</dbReference>
<keyword evidence="4" id="KW-0677">Repeat</keyword>
<dbReference type="InterPro" id="IPR036051">
    <property type="entry name" value="KRAB_dom_sf"/>
</dbReference>
<keyword evidence="7" id="KW-0238">DNA-binding</keyword>
<evidence type="ECO:0000256" key="10">
    <source>
        <dbReference type="SAM" id="MobiDB-lite"/>
    </source>
</evidence>
<comment type="similarity">
    <text evidence="2">Belongs to the krueppel C2H2-type zinc-finger protein family.</text>
</comment>
<dbReference type="Pfam" id="PF01352">
    <property type="entry name" value="KRAB"/>
    <property type="match status" value="1"/>
</dbReference>
<evidence type="ECO:0000256" key="8">
    <source>
        <dbReference type="ARBA" id="ARBA00023242"/>
    </source>
</evidence>
<dbReference type="eggNOG" id="KOG1721">
    <property type="taxonomic scope" value="Eukaryota"/>
</dbReference>
<gene>
    <name evidence="13" type="ORF">TREES_T100015407</name>
</gene>
<evidence type="ECO:0000256" key="7">
    <source>
        <dbReference type="ARBA" id="ARBA00023125"/>
    </source>
</evidence>
<dbReference type="EMBL" id="KB365141">
    <property type="protein sequence ID" value="ELV11460.1"/>
    <property type="molecule type" value="Genomic_DNA"/>
</dbReference>
<evidence type="ECO:0000256" key="9">
    <source>
        <dbReference type="PROSITE-ProRule" id="PRU00042"/>
    </source>
</evidence>
<dbReference type="InParanoid" id="L8Y920"/>
<dbReference type="Pfam" id="PF00096">
    <property type="entry name" value="zf-C2H2"/>
    <property type="match status" value="1"/>
</dbReference>
<name>L8Y920_TUPCH</name>
<dbReference type="PANTHER" id="PTHR24381">
    <property type="entry name" value="ZINC FINGER PROTEIN"/>
    <property type="match status" value="1"/>
</dbReference>
<reference evidence="14" key="2">
    <citation type="journal article" date="2013" name="Nat. Commun.">
        <title>Genome of the Chinese tree shrew.</title>
        <authorList>
            <person name="Fan Y."/>
            <person name="Huang Z.Y."/>
            <person name="Cao C.C."/>
            <person name="Chen C.S."/>
            <person name="Chen Y.X."/>
            <person name="Fan D.D."/>
            <person name="He J."/>
            <person name="Hou H.L."/>
            <person name="Hu L."/>
            <person name="Hu X.T."/>
            <person name="Jiang X.T."/>
            <person name="Lai R."/>
            <person name="Lang Y.S."/>
            <person name="Liang B."/>
            <person name="Liao S.G."/>
            <person name="Mu D."/>
            <person name="Ma Y.Y."/>
            <person name="Niu Y.Y."/>
            <person name="Sun X.Q."/>
            <person name="Xia J.Q."/>
            <person name="Xiao J."/>
            <person name="Xiong Z.Q."/>
            <person name="Xu L."/>
            <person name="Yang L."/>
            <person name="Zhang Y."/>
            <person name="Zhao W."/>
            <person name="Zhao X.D."/>
            <person name="Zheng Y.T."/>
            <person name="Zhou J.M."/>
            <person name="Zhu Y.B."/>
            <person name="Zhang G.J."/>
            <person name="Wang J."/>
            <person name="Yao Y.G."/>
        </authorList>
    </citation>
    <scope>NUCLEOTIDE SEQUENCE [LARGE SCALE GENOMIC DNA]</scope>
</reference>
<dbReference type="Proteomes" id="UP000011518">
    <property type="component" value="Unassembled WGS sequence"/>
</dbReference>
<feature type="domain" description="C2H2-type" evidence="11">
    <location>
        <begin position="193"/>
        <end position="220"/>
    </location>
</feature>
<proteinExistence type="inferred from homology"/>
<dbReference type="GO" id="GO:0000977">
    <property type="term" value="F:RNA polymerase II transcription regulatory region sequence-specific DNA binding"/>
    <property type="evidence" value="ECO:0007669"/>
    <property type="project" value="TreeGrafter"/>
</dbReference>
<evidence type="ECO:0000256" key="1">
    <source>
        <dbReference type="ARBA" id="ARBA00004123"/>
    </source>
</evidence>
<feature type="region of interest" description="Disordered" evidence="10">
    <location>
        <begin position="159"/>
        <end position="192"/>
    </location>
</feature>
<keyword evidence="6" id="KW-0862">Zinc</keyword>
<evidence type="ECO:0000259" key="12">
    <source>
        <dbReference type="PROSITE" id="PS50805"/>
    </source>
</evidence>
<evidence type="ECO:0000259" key="11">
    <source>
        <dbReference type="PROSITE" id="PS50157"/>
    </source>
</evidence>
<evidence type="ECO:0000313" key="14">
    <source>
        <dbReference type="Proteomes" id="UP000011518"/>
    </source>
</evidence>
<dbReference type="PANTHER" id="PTHR24381:SF393">
    <property type="entry name" value="CHROMATIN-LINKED ADAPTOR FOR MSL PROTEINS, ISOFORM B"/>
    <property type="match status" value="1"/>
</dbReference>
<evidence type="ECO:0000256" key="3">
    <source>
        <dbReference type="ARBA" id="ARBA00022723"/>
    </source>
</evidence>
<feature type="region of interest" description="Disordered" evidence="10">
    <location>
        <begin position="1"/>
        <end position="109"/>
    </location>
</feature>
<dbReference type="FunFam" id="3.30.160.60:FF:000155">
    <property type="entry name" value="zinc finger protein 133 isoform X1"/>
    <property type="match status" value="1"/>
</dbReference>
<keyword evidence="14" id="KW-1185">Reference proteome</keyword>
<dbReference type="PROSITE" id="PS50805">
    <property type="entry name" value="KRAB"/>
    <property type="match status" value="1"/>
</dbReference>
<dbReference type="SMART" id="SM00355">
    <property type="entry name" value="ZnF_C2H2"/>
    <property type="match status" value="2"/>
</dbReference>
<dbReference type="SMART" id="SM00349">
    <property type="entry name" value="KRAB"/>
    <property type="match status" value="1"/>
</dbReference>
<dbReference type="GO" id="GO:0008270">
    <property type="term" value="F:zinc ion binding"/>
    <property type="evidence" value="ECO:0007669"/>
    <property type="project" value="UniProtKB-KW"/>
</dbReference>
<dbReference type="InterPro" id="IPR036236">
    <property type="entry name" value="Znf_C2H2_sf"/>
</dbReference>
<evidence type="ECO:0000256" key="2">
    <source>
        <dbReference type="ARBA" id="ARBA00006991"/>
    </source>
</evidence>
<dbReference type="FunFam" id="3.30.160.60:FF:001246">
    <property type="entry name" value="Zinc finger protein 446"/>
    <property type="match status" value="1"/>
</dbReference>
<keyword evidence="3" id="KW-0479">Metal-binding</keyword>
<dbReference type="SUPFAM" id="SSF57667">
    <property type="entry name" value="beta-beta-alpha zinc fingers"/>
    <property type="match status" value="1"/>
</dbReference>
<comment type="subcellular location">
    <subcellularLocation>
        <location evidence="1">Nucleus</location>
    </subcellularLocation>
</comment>
<dbReference type="Gene3D" id="6.10.140.140">
    <property type="match status" value="1"/>
</dbReference>
<organism evidence="13 14">
    <name type="scientific">Tupaia chinensis</name>
    <name type="common">Chinese tree shrew</name>
    <name type="synonym">Tupaia belangeri chinensis</name>
    <dbReference type="NCBI Taxonomy" id="246437"/>
    <lineage>
        <taxon>Eukaryota</taxon>
        <taxon>Metazoa</taxon>
        <taxon>Chordata</taxon>
        <taxon>Craniata</taxon>
        <taxon>Vertebrata</taxon>
        <taxon>Euteleostomi</taxon>
        <taxon>Mammalia</taxon>
        <taxon>Eutheria</taxon>
        <taxon>Euarchontoglires</taxon>
        <taxon>Scandentia</taxon>
        <taxon>Tupaiidae</taxon>
        <taxon>Tupaia</taxon>
    </lineage>
</organism>
<keyword evidence="5 9" id="KW-0863">Zinc-finger</keyword>
<protein>
    <submittedName>
        <fullName evidence="13">Zinc finger protein 446</fullName>
    </submittedName>
</protein>
<dbReference type="FunCoup" id="L8Y920">
    <property type="interactions" value="213"/>
</dbReference>